<feature type="region of interest" description="Disordered" evidence="4">
    <location>
        <begin position="155"/>
        <end position="203"/>
    </location>
</feature>
<evidence type="ECO:0000256" key="2">
    <source>
        <dbReference type="ARBA" id="ARBA00011353"/>
    </source>
</evidence>
<dbReference type="InterPro" id="IPR016197">
    <property type="entry name" value="Chromo-like_dom_sf"/>
</dbReference>
<dbReference type="GO" id="GO:0005634">
    <property type="term" value="C:nucleus"/>
    <property type="evidence" value="ECO:0007669"/>
    <property type="project" value="UniProtKB-SubCell"/>
</dbReference>
<proteinExistence type="predicted"/>
<feature type="region of interest" description="Disordered" evidence="4">
    <location>
        <begin position="1"/>
        <end position="106"/>
    </location>
</feature>
<dbReference type="Pfam" id="PF01393">
    <property type="entry name" value="Chromo_shadow"/>
    <property type="match status" value="1"/>
</dbReference>
<dbReference type="PROSITE" id="PS50013">
    <property type="entry name" value="CHROMO_2"/>
    <property type="match status" value="1"/>
</dbReference>
<keyword evidence="7" id="KW-1185">Reference proteome</keyword>
<dbReference type="VEuPathDB" id="FungiDB:Z520_08402"/>
<dbReference type="GO" id="GO:0000792">
    <property type="term" value="C:heterochromatin"/>
    <property type="evidence" value="ECO:0007669"/>
    <property type="project" value="UniProtKB-ARBA"/>
</dbReference>
<dbReference type="Pfam" id="PF00385">
    <property type="entry name" value="Chromo"/>
    <property type="match status" value="1"/>
</dbReference>
<name>A0A0D2H1I1_9EURO</name>
<dbReference type="InterPro" id="IPR008251">
    <property type="entry name" value="Chromo_shadow_dom"/>
</dbReference>
<keyword evidence="3" id="KW-0539">Nucleus</keyword>
<dbReference type="InterPro" id="IPR023780">
    <property type="entry name" value="Chromo_domain"/>
</dbReference>
<evidence type="ECO:0000256" key="4">
    <source>
        <dbReference type="SAM" id="MobiDB-lite"/>
    </source>
</evidence>
<reference evidence="6 7" key="1">
    <citation type="submission" date="2015-01" db="EMBL/GenBank/DDBJ databases">
        <title>The Genome Sequence of Fonsecaea multimorphosa CBS 102226.</title>
        <authorList>
            <consortium name="The Broad Institute Genomics Platform"/>
            <person name="Cuomo C."/>
            <person name="de Hoog S."/>
            <person name="Gorbushina A."/>
            <person name="Stielow B."/>
            <person name="Teixiera M."/>
            <person name="Abouelleil A."/>
            <person name="Chapman S.B."/>
            <person name="Priest M."/>
            <person name="Young S.K."/>
            <person name="Wortman J."/>
            <person name="Nusbaum C."/>
            <person name="Birren B."/>
        </authorList>
    </citation>
    <scope>NUCLEOTIDE SEQUENCE [LARGE SCALE GENOMIC DNA]</scope>
    <source>
        <strain evidence="6 7">CBS 102226</strain>
    </source>
</reference>
<feature type="domain" description="Chromo" evidence="5">
    <location>
        <begin position="102"/>
        <end position="162"/>
    </location>
</feature>
<evidence type="ECO:0000256" key="3">
    <source>
        <dbReference type="ARBA" id="ARBA00023242"/>
    </source>
</evidence>
<dbReference type="InterPro" id="IPR000953">
    <property type="entry name" value="Chromo/chromo_shadow_dom"/>
</dbReference>
<dbReference type="OrthoDB" id="433924at2759"/>
<dbReference type="InterPro" id="IPR051219">
    <property type="entry name" value="Heterochromatin_chromo-domain"/>
</dbReference>
<dbReference type="GO" id="GO:0006338">
    <property type="term" value="P:chromatin remodeling"/>
    <property type="evidence" value="ECO:0007669"/>
    <property type="project" value="UniProtKB-ARBA"/>
</dbReference>
<dbReference type="InterPro" id="IPR023779">
    <property type="entry name" value="Chromodomain_CS"/>
</dbReference>
<evidence type="ECO:0000313" key="7">
    <source>
        <dbReference type="Proteomes" id="UP000053411"/>
    </source>
</evidence>
<dbReference type="RefSeq" id="XP_016629818.1">
    <property type="nucleotide sequence ID" value="XM_016778899.1"/>
</dbReference>
<evidence type="ECO:0000313" key="6">
    <source>
        <dbReference type="EMBL" id="KIX95695.1"/>
    </source>
</evidence>
<comment type="subcellular location">
    <subcellularLocation>
        <location evidence="1">Nucleus</location>
    </subcellularLocation>
</comment>
<dbReference type="SMART" id="SM00298">
    <property type="entry name" value="CHROMO"/>
    <property type="match status" value="1"/>
</dbReference>
<accession>A0A0D2H1I1</accession>
<dbReference type="EMBL" id="KN848080">
    <property type="protein sequence ID" value="KIX95695.1"/>
    <property type="molecule type" value="Genomic_DNA"/>
</dbReference>
<dbReference type="SMART" id="SM00300">
    <property type="entry name" value="ChSh"/>
    <property type="match status" value="1"/>
</dbReference>
<dbReference type="CDD" id="cd00024">
    <property type="entry name" value="CD_CSD"/>
    <property type="match status" value="1"/>
</dbReference>
<gene>
    <name evidence="6" type="ORF">Z520_08402</name>
</gene>
<dbReference type="SUPFAM" id="SSF54160">
    <property type="entry name" value="Chromo domain-like"/>
    <property type="match status" value="2"/>
</dbReference>
<dbReference type="AlphaFoldDB" id="A0A0D2H1I1"/>
<sequence length="271" mass="31409">MPHGFEDIEDADDIFHDPVPDADKESKKQVNGELKRKADDAEEREEEEEADDSDDEDIENEEPVASKDVDDDVEDEAKGRAKGEDEYEDEDDEDDEEEVAEYSVEAIRDHKFVRGVVYYYIKWQGYSEKDNTWEPEEHLLPHARQLLAAYHEKLGGAPVPPTKRTKSKQKLREQPSSEDLAPPPKRRRRKGNDDVSASPAEETELGTWLPNKEDWEGLVVKVETVERDETGQLLAYISFKNGKRSKVGMDMVYRHCPRPMLKFYEEHLKFK</sequence>
<dbReference type="Gene3D" id="2.40.50.40">
    <property type="match status" value="2"/>
</dbReference>
<dbReference type="PANTHER" id="PTHR22812">
    <property type="entry name" value="CHROMOBOX PROTEIN"/>
    <property type="match status" value="1"/>
</dbReference>
<evidence type="ECO:0000256" key="1">
    <source>
        <dbReference type="ARBA" id="ARBA00004123"/>
    </source>
</evidence>
<dbReference type="Proteomes" id="UP000053411">
    <property type="component" value="Unassembled WGS sequence"/>
</dbReference>
<dbReference type="GeneID" id="27714148"/>
<feature type="compositionally biased region" description="Basic and acidic residues" evidence="4">
    <location>
        <begin position="13"/>
        <end position="39"/>
    </location>
</feature>
<organism evidence="6 7">
    <name type="scientific">Fonsecaea multimorphosa CBS 102226</name>
    <dbReference type="NCBI Taxonomy" id="1442371"/>
    <lineage>
        <taxon>Eukaryota</taxon>
        <taxon>Fungi</taxon>
        <taxon>Dikarya</taxon>
        <taxon>Ascomycota</taxon>
        <taxon>Pezizomycotina</taxon>
        <taxon>Eurotiomycetes</taxon>
        <taxon>Chaetothyriomycetidae</taxon>
        <taxon>Chaetothyriales</taxon>
        <taxon>Herpotrichiellaceae</taxon>
        <taxon>Fonsecaea</taxon>
    </lineage>
</organism>
<evidence type="ECO:0000259" key="5">
    <source>
        <dbReference type="PROSITE" id="PS50013"/>
    </source>
</evidence>
<protein>
    <recommendedName>
        <fullName evidence="5">Chromo domain-containing protein</fullName>
    </recommendedName>
</protein>
<comment type="subunit">
    <text evidence="2">Component of the NuA4 histone acetyltransferase complex.</text>
</comment>
<feature type="compositionally biased region" description="Acidic residues" evidence="4">
    <location>
        <begin position="85"/>
        <end position="100"/>
    </location>
</feature>
<dbReference type="STRING" id="1442371.A0A0D2H1I1"/>
<dbReference type="PROSITE" id="PS00598">
    <property type="entry name" value="CHROMO_1"/>
    <property type="match status" value="1"/>
</dbReference>
<feature type="compositionally biased region" description="Acidic residues" evidence="4">
    <location>
        <begin position="40"/>
        <end position="62"/>
    </location>
</feature>